<accession>A0A062XTU4</accession>
<reference evidence="6 7" key="1">
    <citation type="submission" date="2014-04" db="EMBL/GenBank/DDBJ databases">
        <title>The Genome Sequence of Thermoanaerobaculum aquaticum MP-01, The First Cultivated Group 23 Acidobacterium.</title>
        <authorList>
            <person name="Stamps B.W."/>
            <person name="Losey N.A."/>
            <person name="Lawson P.A."/>
            <person name="Stevenson B.S."/>
        </authorList>
    </citation>
    <scope>NUCLEOTIDE SEQUENCE [LARGE SCALE GENOMIC DNA]</scope>
    <source>
        <strain evidence="6 7">MP-01</strain>
    </source>
</reference>
<dbReference type="PROSITE" id="PS00198">
    <property type="entry name" value="4FE4S_FER_1"/>
    <property type="match status" value="2"/>
</dbReference>
<organism evidence="6 7">
    <name type="scientific">Thermoanaerobaculum aquaticum</name>
    <dbReference type="NCBI Taxonomy" id="1312852"/>
    <lineage>
        <taxon>Bacteria</taxon>
        <taxon>Pseudomonadati</taxon>
        <taxon>Acidobacteriota</taxon>
        <taxon>Thermoanaerobaculia</taxon>
        <taxon>Thermoanaerobaculales</taxon>
        <taxon>Thermoanaerobaculaceae</taxon>
        <taxon>Thermoanaerobaculum</taxon>
    </lineage>
</organism>
<keyword evidence="3" id="KW-0408">Iron</keyword>
<keyword evidence="1" id="KW-0004">4Fe-4S</keyword>
<dbReference type="CDD" id="cd16373">
    <property type="entry name" value="DMSOR_beta_like"/>
    <property type="match status" value="1"/>
</dbReference>
<dbReference type="InterPro" id="IPR050157">
    <property type="entry name" value="PSI_iron-sulfur_center"/>
</dbReference>
<dbReference type="Gene3D" id="3.30.70.20">
    <property type="match status" value="2"/>
</dbReference>
<keyword evidence="7" id="KW-1185">Reference proteome</keyword>
<dbReference type="InterPro" id="IPR017896">
    <property type="entry name" value="4Fe4S_Fe-S-bd"/>
</dbReference>
<dbReference type="Pfam" id="PF12838">
    <property type="entry name" value="Fer4_7"/>
    <property type="match status" value="1"/>
</dbReference>
<dbReference type="Proteomes" id="UP000027284">
    <property type="component" value="Unassembled WGS sequence"/>
</dbReference>
<proteinExistence type="predicted"/>
<feature type="domain" description="4Fe-4S ferredoxin-type" evidence="5">
    <location>
        <begin position="23"/>
        <end position="53"/>
    </location>
</feature>
<dbReference type="EMBL" id="JMFG01000009">
    <property type="protein sequence ID" value="KDA54268.1"/>
    <property type="molecule type" value="Genomic_DNA"/>
</dbReference>
<dbReference type="GO" id="GO:0046872">
    <property type="term" value="F:metal ion binding"/>
    <property type="evidence" value="ECO:0007669"/>
    <property type="project" value="UniProtKB-KW"/>
</dbReference>
<sequence length="171" mass="18429">MRRSRRGLIAFVFARPPLRPPGARPEEEFAALCIRCNRCVAACPYKTLKPAGWIYGERAGTPLVVAREVPCYLCMACPPVCPTGALEPITDKRAVRMGVAVVDPQTCFAHQGILCRTCVDECPLEGEAIYQNGELKPVVTDKCVGCGVCEKVCPAPEVAIVVRPRGEGEGA</sequence>
<dbReference type="SUPFAM" id="SSF54862">
    <property type="entry name" value="4Fe-4S ferredoxins"/>
    <property type="match status" value="1"/>
</dbReference>
<dbReference type="STRING" id="1312852.EG19_12360"/>
<keyword evidence="4" id="KW-0411">Iron-sulfur</keyword>
<evidence type="ECO:0000256" key="2">
    <source>
        <dbReference type="ARBA" id="ARBA00022723"/>
    </source>
</evidence>
<evidence type="ECO:0000256" key="4">
    <source>
        <dbReference type="ARBA" id="ARBA00023014"/>
    </source>
</evidence>
<feature type="domain" description="4Fe-4S ferredoxin-type" evidence="5">
    <location>
        <begin position="135"/>
        <end position="165"/>
    </location>
</feature>
<dbReference type="PROSITE" id="PS51379">
    <property type="entry name" value="4FE4S_FER_2"/>
    <property type="match status" value="3"/>
</dbReference>
<dbReference type="RefSeq" id="WP_053334876.1">
    <property type="nucleotide sequence ID" value="NZ_JMFG01000009.1"/>
</dbReference>
<dbReference type="InterPro" id="IPR017900">
    <property type="entry name" value="4Fe4S_Fe_S_CS"/>
</dbReference>
<evidence type="ECO:0000259" key="5">
    <source>
        <dbReference type="PROSITE" id="PS51379"/>
    </source>
</evidence>
<evidence type="ECO:0000313" key="7">
    <source>
        <dbReference type="Proteomes" id="UP000027284"/>
    </source>
</evidence>
<name>A0A062XTU4_9BACT</name>
<gene>
    <name evidence="6" type="ORF">EG19_12360</name>
</gene>
<evidence type="ECO:0000313" key="6">
    <source>
        <dbReference type="EMBL" id="KDA54268.1"/>
    </source>
</evidence>
<keyword evidence="2" id="KW-0479">Metal-binding</keyword>
<dbReference type="PANTHER" id="PTHR24960">
    <property type="entry name" value="PHOTOSYSTEM I IRON-SULFUR CENTER-RELATED"/>
    <property type="match status" value="1"/>
</dbReference>
<dbReference type="OrthoDB" id="9810688at2"/>
<comment type="caution">
    <text evidence="6">The sequence shown here is derived from an EMBL/GenBank/DDBJ whole genome shotgun (WGS) entry which is preliminary data.</text>
</comment>
<dbReference type="AlphaFoldDB" id="A0A062XTU4"/>
<protein>
    <recommendedName>
        <fullName evidence="5">4Fe-4S ferredoxin-type domain-containing protein</fullName>
    </recommendedName>
</protein>
<evidence type="ECO:0000256" key="1">
    <source>
        <dbReference type="ARBA" id="ARBA00022485"/>
    </source>
</evidence>
<feature type="domain" description="4Fe-4S ferredoxin-type" evidence="5">
    <location>
        <begin position="61"/>
        <end position="91"/>
    </location>
</feature>
<evidence type="ECO:0000256" key="3">
    <source>
        <dbReference type="ARBA" id="ARBA00023004"/>
    </source>
</evidence>
<dbReference type="PANTHER" id="PTHR24960:SF79">
    <property type="entry name" value="PHOTOSYSTEM I IRON-SULFUR CENTER"/>
    <property type="match status" value="1"/>
</dbReference>
<dbReference type="GO" id="GO:0051539">
    <property type="term" value="F:4 iron, 4 sulfur cluster binding"/>
    <property type="evidence" value="ECO:0007669"/>
    <property type="project" value="UniProtKB-KW"/>
</dbReference>
<dbReference type="Pfam" id="PF13237">
    <property type="entry name" value="Fer4_10"/>
    <property type="match status" value="1"/>
</dbReference>